<protein>
    <submittedName>
        <fullName evidence="2">Uncharacterized protein</fullName>
    </submittedName>
</protein>
<reference evidence="2 3" key="1">
    <citation type="submission" date="2019-11" db="EMBL/GenBank/DDBJ databases">
        <title>Whole genome sequence of Oryza granulata.</title>
        <authorList>
            <person name="Li W."/>
        </authorList>
    </citation>
    <scope>NUCLEOTIDE SEQUENCE [LARGE SCALE GENOMIC DNA]</scope>
    <source>
        <strain evidence="3">cv. Menghai</strain>
        <tissue evidence="2">Leaf</tissue>
    </source>
</reference>
<feature type="compositionally biased region" description="Polar residues" evidence="1">
    <location>
        <begin position="55"/>
        <end position="79"/>
    </location>
</feature>
<organism evidence="2 3">
    <name type="scientific">Oryza meyeriana var. granulata</name>
    <dbReference type="NCBI Taxonomy" id="110450"/>
    <lineage>
        <taxon>Eukaryota</taxon>
        <taxon>Viridiplantae</taxon>
        <taxon>Streptophyta</taxon>
        <taxon>Embryophyta</taxon>
        <taxon>Tracheophyta</taxon>
        <taxon>Spermatophyta</taxon>
        <taxon>Magnoliopsida</taxon>
        <taxon>Liliopsida</taxon>
        <taxon>Poales</taxon>
        <taxon>Poaceae</taxon>
        <taxon>BOP clade</taxon>
        <taxon>Oryzoideae</taxon>
        <taxon>Oryzeae</taxon>
        <taxon>Oryzinae</taxon>
        <taxon>Oryza</taxon>
        <taxon>Oryza meyeriana</taxon>
    </lineage>
</organism>
<evidence type="ECO:0000313" key="3">
    <source>
        <dbReference type="Proteomes" id="UP000479710"/>
    </source>
</evidence>
<name>A0A6G1F472_9ORYZ</name>
<keyword evidence="3" id="KW-1185">Reference proteome</keyword>
<dbReference type="Proteomes" id="UP000479710">
    <property type="component" value="Unassembled WGS sequence"/>
</dbReference>
<comment type="caution">
    <text evidence="2">The sequence shown here is derived from an EMBL/GenBank/DDBJ whole genome shotgun (WGS) entry which is preliminary data.</text>
</comment>
<accession>A0A6G1F472</accession>
<feature type="compositionally biased region" description="Pro residues" evidence="1">
    <location>
        <begin position="7"/>
        <end position="18"/>
    </location>
</feature>
<gene>
    <name evidence="2" type="ORF">E2562_005576</name>
</gene>
<evidence type="ECO:0000256" key="1">
    <source>
        <dbReference type="SAM" id="MobiDB-lite"/>
    </source>
</evidence>
<proteinExistence type="predicted"/>
<sequence>MWTPHVRPLPPPSSPPPAADRAVTGRRNCLFEELTARLLAGAARLQSLEHNYSAPTHRNSLFGTTRNKLPTSTSTSAQPQPLPPSGVVVGAEAAH</sequence>
<dbReference type="AlphaFoldDB" id="A0A6G1F472"/>
<dbReference type="EMBL" id="SPHZ02000001">
    <property type="protein sequence ID" value="KAF0931612.1"/>
    <property type="molecule type" value="Genomic_DNA"/>
</dbReference>
<evidence type="ECO:0000313" key="2">
    <source>
        <dbReference type="EMBL" id="KAF0931612.1"/>
    </source>
</evidence>
<feature type="region of interest" description="Disordered" evidence="1">
    <location>
        <begin position="1"/>
        <end position="23"/>
    </location>
</feature>
<feature type="region of interest" description="Disordered" evidence="1">
    <location>
        <begin position="55"/>
        <end position="95"/>
    </location>
</feature>